<protein>
    <recommendedName>
        <fullName evidence="4">BTB domain-containing protein</fullName>
    </recommendedName>
</protein>
<accession>A0A2K1R389</accession>
<gene>
    <name evidence="2" type="ORF">CAC42_1599</name>
</gene>
<evidence type="ECO:0008006" key="4">
    <source>
        <dbReference type="Google" id="ProtNLM"/>
    </source>
</evidence>
<reference evidence="2 3" key="1">
    <citation type="submission" date="2017-06" db="EMBL/GenBank/DDBJ databases">
        <title>Draft genome sequence of a variant of Elsinoe murrayae.</title>
        <authorList>
            <person name="Cheng Q."/>
        </authorList>
    </citation>
    <scope>NUCLEOTIDE SEQUENCE [LARGE SCALE GENOMIC DNA]</scope>
    <source>
        <strain evidence="2 3">CQ-2017a</strain>
    </source>
</reference>
<proteinExistence type="predicted"/>
<name>A0A2K1R389_9PEZI</name>
<feature type="region of interest" description="Disordered" evidence="1">
    <location>
        <begin position="306"/>
        <end position="326"/>
    </location>
</feature>
<dbReference type="EMBL" id="NKHZ01000010">
    <property type="protein sequence ID" value="PNS21745.1"/>
    <property type="molecule type" value="Genomic_DNA"/>
</dbReference>
<comment type="caution">
    <text evidence="2">The sequence shown here is derived from an EMBL/GenBank/DDBJ whole genome shotgun (WGS) entry which is preliminary data.</text>
</comment>
<organism evidence="2 3">
    <name type="scientific">Sphaceloma murrayae</name>
    <dbReference type="NCBI Taxonomy" id="2082308"/>
    <lineage>
        <taxon>Eukaryota</taxon>
        <taxon>Fungi</taxon>
        <taxon>Dikarya</taxon>
        <taxon>Ascomycota</taxon>
        <taxon>Pezizomycotina</taxon>
        <taxon>Dothideomycetes</taxon>
        <taxon>Dothideomycetidae</taxon>
        <taxon>Myriangiales</taxon>
        <taxon>Elsinoaceae</taxon>
        <taxon>Sphaceloma</taxon>
    </lineage>
</organism>
<keyword evidence="3" id="KW-1185">Reference proteome</keyword>
<evidence type="ECO:0000313" key="3">
    <source>
        <dbReference type="Proteomes" id="UP000243797"/>
    </source>
</evidence>
<feature type="region of interest" description="Disordered" evidence="1">
    <location>
        <begin position="29"/>
        <end position="71"/>
    </location>
</feature>
<feature type="compositionally biased region" description="Acidic residues" evidence="1">
    <location>
        <begin position="54"/>
        <end position="71"/>
    </location>
</feature>
<feature type="compositionally biased region" description="Basic residues" evidence="1">
    <location>
        <begin position="37"/>
        <end position="47"/>
    </location>
</feature>
<sequence length="326" mass="36077">MAPKTSKANPAIAMTKTTKRVAKTATKAVTAANTHAKVTKPKSKKTKAIQQPVDVEDEEEDSTSADESPDDAVSDVLAGLSIYKRTFTLVAGHGADETAFSVHPDIICKAIPLIGEAIKDINEEDYSKCEIDMNEEFTADQLYLFLNFIYAGTTRIYVYAENPGARTSSEDLVELYYISCKLKAPMITNAIMASIYERREEKTVLNRGLVKRIFDQDGKNNVPKNCGLERFATQWLAVHASTTELNLYTKAKIIEVFELAARSRGGNGKSLWDSRTLREFQDGRAEAEQPRSGLKLRLGRARAHPKLAGVPWQNPANVPIPSVERP</sequence>
<dbReference type="Proteomes" id="UP000243797">
    <property type="component" value="Unassembled WGS sequence"/>
</dbReference>
<evidence type="ECO:0000313" key="2">
    <source>
        <dbReference type="EMBL" id="PNS21745.1"/>
    </source>
</evidence>
<dbReference type="InParanoid" id="A0A2K1R389"/>
<evidence type="ECO:0000256" key="1">
    <source>
        <dbReference type="SAM" id="MobiDB-lite"/>
    </source>
</evidence>
<dbReference type="AlphaFoldDB" id="A0A2K1R389"/>